<accession>A0ABT9HMK7</accession>
<evidence type="ECO:0000256" key="1">
    <source>
        <dbReference type="SAM" id="SignalP"/>
    </source>
</evidence>
<feature type="chain" id="PRO_5046313659" evidence="1">
    <location>
        <begin position="22"/>
        <end position="118"/>
    </location>
</feature>
<evidence type="ECO:0000313" key="3">
    <source>
        <dbReference type="Proteomes" id="UP001240639"/>
    </source>
</evidence>
<feature type="signal peptide" evidence="1">
    <location>
        <begin position="1"/>
        <end position="21"/>
    </location>
</feature>
<evidence type="ECO:0000313" key="2">
    <source>
        <dbReference type="EMBL" id="MDP4574082.1"/>
    </source>
</evidence>
<protein>
    <submittedName>
        <fullName evidence="2">Uncharacterized protein</fullName>
    </submittedName>
</protein>
<proteinExistence type="predicted"/>
<keyword evidence="1" id="KW-0732">Signal</keyword>
<dbReference type="Proteomes" id="UP001240639">
    <property type="component" value="Unassembled WGS sequence"/>
</dbReference>
<dbReference type="EMBL" id="JAVAIM010000001">
    <property type="protein sequence ID" value="MDP4574082.1"/>
    <property type="molecule type" value="Genomic_DNA"/>
</dbReference>
<sequence length="118" mass="13019">MRKLPSIAAMIAAFASTPAAATGGLLCTTAAEPEIKVSIGFGHVPGAPIVAKHLWVDGKTIPVQAPQWWLDDEEMRLELTDAEMMNTLLVMRTKRNGWTYDGQVTWAGKTHWIRCKEN</sequence>
<organism evidence="2 3">
    <name type="scientific">Qipengyuania profundimaris</name>
    <dbReference type="NCBI Taxonomy" id="3067652"/>
    <lineage>
        <taxon>Bacteria</taxon>
        <taxon>Pseudomonadati</taxon>
        <taxon>Pseudomonadota</taxon>
        <taxon>Alphaproteobacteria</taxon>
        <taxon>Sphingomonadales</taxon>
        <taxon>Erythrobacteraceae</taxon>
        <taxon>Qipengyuania</taxon>
    </lineage>
</organism>
<comment type="caution">
    <text evidence="2">The sequence shown here is derived from an EMBL/GenBank/DDBJ whole genome shotgun (WGS) entry which is preliminary data.</text>
</comment>
<dbReference type="RefSeq" id="WP_305931530.1">
    <property type="nucleotide sequence ID" value="NZ_JAVAIM010000001.1"/>
</dbReference>
<name>A0ABT9HMK7_9SPHN</name>
<reference evidence="2 3" key="1">
    <citation type="submission" date="2023-08" db="EMBL/GenBank/DDBJ databases">
        <title>genomic of G39.</title>
        <authorList>
            <person name="Wang Y."/>
        </authorList>
    </citation>
    <scope>NUCLEOTIDE SEQUENCE [LARGE SCALE GENOMIC DNA]</scope>
    <source>
        <strain evidence="2 3">G39</strain>
    </source>
</reference>
<keyword evidence="3" id="KW-1185">Reference proteome</keyword>
<gene>
    <name evidence="2" type="ORF">Q9K02_02870</name>
</gene>